<dbReference type="EMBL" id="FQUP01000011">
    <property type="protein sequence ID" value="SHH00195.1"/>
    <property type="molecule type" value="Genomic_DNA"/>
</dbReference>
<dbReference type="InterPro" id="IPR000835">
    <property type="entry name" value="HTH_MarR-typ"/>
</dbReference>
<dbReference type="GO" id="GO:0003700">
    <property type="term" value="F:DNA-binding transcription factor activity"/>
    <property type="evidence" value="ECO:0007669"/>
    <property type="project" value="InterPro"/>
</dbReference>
<evidence type="ECO:0000313" key="4">
    <source>
        <dbReference type="Proteomes" id="UP000184485"/>
    </source>
</evidence>
<evidence type="ECO:0000256" key="1">
    <source>
        <dbReference type="SAM" id="MobiDB-lite"/>
    </source>
</evidence>
<protein>
    <submittedName>
        <fullName evidence="3">DNA-binding transcriptional regulator, MarR family</fullName>
    </submittedName>
</protein>
<dbReference type="AlphaFoldDB" id="A0A1M5PEM7"/>
<evidence type="ECO:0000259" key="2">
    <source>
        <dbReference type="PROSITE" id="PS50995"/>
    </source>
</evidence>
<dbReference type="SMART" id="SM00347">
    <property type="entry name" value="HTH_MARR"/>
    <property type="match status" value="1"/>
</dbReference>
<dbReference type="PROSITE" id="PS50995">
    <property type="entry name" value="HTH_MARR_2"/>
    <property type="match status" value="1"/>
</dbReference>
<organism evidence="3 4">
    <name type="scientific">Kaistia soli DSM 19436</name>
    <dbReference type="NCBI Taxonomy" id="1122133"/>
    <lineage>
        <taxon>Bacteria</taxon>
        <taxon>Pseudomonadati</taxon>
        <taxon>Pseudomonadota</taxon>
        <taxon>Alphaproteobacteria</taxon>
        <taxon>Hyphomicrobiales</taxon>
        <taxon>Kaistiaceae</taxon>
        <taxon>Kaistia</taxon>
    </lineage>
</organism>
<dbReference type="STRING" id="1122133.SAMN02745157_0144"/>
<dbReference type="OrthoDB" id="511972at2"/>
<feature type="region of interest" description="Disordered" evidence="1">
    <location>
        <begin position="97"/>
        <end position="134"/>
    </location>
</feature>
<dbReference type="Pfam" id="PF12802">
    <property type="entry name" value="MarR_2"/>
    <property type="match status" value="1"/>
</dbReference>
<feature type="compositionally biased region" description="Basic and acidic residues" evidence="1">
    <location>
        <begin position="97"/>
        <end position="112"/>
    </location>
</feature>
<dbReference type="Gene3D" id="1.10.10.10">
    <property type="entry name" value="Winged helix-like DNA-binding domain superfamily/Winged helix DNA-binding domain"/>
    <property type="match status" value="1"/>
</dbReference>
<sequence length="149" mass="16596">MTSPKTTSIPVDQPFLPHETLGYALKRAQQAMRLHMDRQLKEIGLNAPQYNVLVSLEAEPGASNARLARRAFVTPQTMQAMLVKLEQSGLIERRPDTEHGRIQRTELTEKGRSSLAQAHLAAQKSERLAREASTPDAVEMLTRVAEALE</sequence>
<dbReference type="GO" id="GO:0003677">
    <property type="term" value="F:DNA binding"/>
    <property type="evidence" value="ECO:0007669"/>
    <property type="project" value="UniProtKB-KW"/>
</dbReference>
<keyword evidence="4" id="KW-1185">Reference proteome</keyword>
<feature type="domain" description="HTH marR-type" evidence="2">
    <location>
        <begin position="18"/>
        <end position="149"/>
    </location>
</feature>
<dbReference type="PANTHER" id="PTHR33164:SF43">
    <property type="entry name" value="HTH-TYPE TRANSCRIPTIONAL REPRESSOR YETL"/>
    <property type="match status" value="1"/>
</dbReference>
<dbReference type="Proteomes" id="UP000184485">
    <property type="component" value="Unassembled WGS sequence"/>
</dbReference>
<dbReference type="InterPro" id="IPR039422">
    <property type="entry name" value="MarR/SlyA-like"/>
</dbReference>
<gene>
    <name evidence="3" type="ORF">SAMN02745157_0144</name>
</gene>
<evidence type="ECO:0000313" key="3">
    <source>
        <dbReference type="EMBL" id="SHH00195.1"/>
    </source>
</evidence>
<dbReference type="InterPro" id="IPR036388">
    <property type="entry name" value="WH-like_DNA-bd_sf"/>
</dbReference>
<keyword evidence="3" id="KW-0238">DNA-binding</keyword>
<dbReference type="PANTHER" id="PTHR33164">
    <property type="entry name" value="TRANSCRIPTIONAL REGULATOR, MARR FAMILY"/>
    <property type="match status" value="1"/>
</dbReference>
<dbReference type="InterPro" id="IPR036390">
    <property type="entry name" value="WH_DNA-bd_sf"/>
</dbReference>
<reference evidence="3 4" key="1">
    <citation type="submission" date="2016-11" db="EMBL/GenBank/DDBJ databases">
        <authorList>
            <person name="Jaros S."/>
            <person name="Januszkiewicz K."/>
            <person name="Wedrychowicz H."/>
        </authorList>
    </citation>
    <scope>NUCLEOTIDE SEQUENCE [LARGE SCALE GENOMIC DNA]</scope>
    <source>
        <strain evidence="3 4">DSM 19436</strain>
    </source>
</reference>
<accession>A0A1M5PEM7</accession>
<dbReference type="SUPFAM" id="SSF46785">
    <property type="entry name" value="Winged helix' DNA-binding domain"/>
    <property type="match status" value="1"/>
</dbReference>
<dbReference type="GO" id="GO:0006950">
    <property type="term" value="P:response to stress"/>
    <property type="evidence" value="ECO:0007669"/>
    <property type="project" value="TreeGrafter"/>
</dbReference>
<name>A0A1M5PEM7_9HYPH</name>
<proteinExistence type="predicted"/>